<proteinExistence type="predicted"/>
<organism evidence="1 2">
    <name type="scientific">Peribacillus huizhouensis</name>
    <dbReference type="NCBI Taxonomy" id="1501239"/>
    <lineage>
        <taxon>Bacteria</taxon>
        <taxon>Bacillati</taxon>
        <taxon>Bacillota</taxon>
        <taxon>Bacilli</taxon>
        <taxon>Bacillales</taxon>
        <taxon>Bacillaceae</taxon>
        <taxon>Peribacillus</taxon>
    </lineage>
</organism>
<gene>
    <name evidence="1" type="ORF">HNP81_003916</name>
</gene>
<dbReference type="Proteomes" id="UP000626697">
    <property type="component" value="Unassembled WGS sequence"/>
</dbReference>
<name>A0ABR6CV42_9BACI</name>
<reference evidence="1 2" key="1">
    <citation type="submission" date="2020-08" db="EMBL/GenBank/DDBJ databases">
        <title>Genomic Encyclopedia of Type Strains, Phase IV (KMG-IV): sequencing the most valuable type-strain genomes for metagenomic binning, comparative biology and taxonomic classification.</title>
        <authorList>
            <person name="Goeker M."/>
        </authorList>
    </citation>
    <scope>NUCLEOTIDE SEQUENCE [LARGE SCALE GENOMIC DNA]</scope>
    <source>
        <strain evidence="1 2">DSM 105481</strain>
    </source>
</reference>
<accession>A0ABR6CV42</accession>
<dbReference type="RefSeq" id="WP_182503642.1">
    <property type="nucleotide sequence ID" value="NZ_JACJHX010000015.1"/>
</dbReference>
<protein>
    <submittedName>
        <fullName evidence="1">Uncharacterized protein</fullName>
    </submittedName>
</protein>
<evidence type="ECO:0000313" key="1">
    <source>
        <dbReference type="EMBL" id="MBA9028596.1"/>
    </source>
</evidence>
<comment type="caution">
    <text evidence="1">The sequence shown here is derived from an EMBL/GenBank/DDBJ whole genome shotgun (WGS) entry which is preliminary data.</text>
</comment>
<sequence length="93" mass="10792">MKFQCEGCGCVVPDTEEIPDKVQDLLLICNDCVDRPFSDFLVYPTKSLNEEPSEGHVRFEHEQWMVMTKELNAAQPKLTELIEKQYNEVKNND</sequence>
<keyword evidence="2" id="KW-1185">Reference proteome</keyword>
<dbReference type="EMBL" id="JACJHX010000015">
    <property type="protein sequence ID" value="MBA9028596.1"/>
    <property type="molecule type" value="Genomic_DNA"/>
</dbReference>
<evidence type="ECO:0000313" key="2">
    <source>
        <dbReference type="Proteomes" id="UP000626697"/>
    </source>
</evidence>